<reference evidence="2" key="1">
    <citation type="submission" date="2020-09" db="EMBL/GenBank/DDBJ databases">
        <title>Genome-Enabled Discovery of Anthraquinone Biosynthesis in Senna tora.</title>
        <authorList>
            <person name="Kang S.-H."/>
            <person name="Pandey R.P."/>
            <person name="Lee C.-M."/>
            <person name="Sim J.-S."/>
            <person name="Jeong J.-T."/>
            <person name="Choi B.-S."/>
            <person name="Jung M."/>
            <person name="Ginzburg D."/>
            <person name="Zhao K."/>
            <person name="Won S.Y."/>
            <person name="Oh T.-J."/>
            <person name="Yu Y."/>
            <person name="Kim N.-H."/>
            <person name="Lee O.R."/>
            <person name="Lee T.-H."/>
            <person name="Bashyal P."/>
            <person name="Kim T.-S."/>
            <person name="Lee W.-H."/>
            <person name="Kawkins C."/>
            <person name="Kim C.-K."/>
            <person name="Kim J.S."/>
            <person name="Ahn B.O."/>
            <person name="Rhee S.Y."/>
            <person name="Sohng J.K."/>
        </authorList>
    </citation>
    <scope>NUCLEOTIDE SEQUENCE</scope>
    <source>
        <tissue evidence="2">Leaf</tissue>
    </source>
</reference>
<proteinExistence type="predicted"/>
<comment type="caution">
    <text evidence="2">The sequence shown here is derived from an EMBL/GenBank/DDBJ whole genome shotgun (WGS) entry which is preliminary data.</text>
</comment>
<dbReference type="PANTHER" id="PTHR33972:SF25">
    <property type="entry name" value="GENOME ASSEMBLY, CHROMOSOME: A06"/>
    <property type="match status" value="1"/>
</dbReference>
<keyword evidence="3" id="KW-1185">Reference proteome</keyword>
<evidence type="ECO:0000313" key="3">
    <source>
        <dbReference type="Proteomes" id="UP000634136"/>
    </source>
</evidence>
<protein>
    <submittedName>
        <fullName evidence="2">Uncharacterized protein</fullName>
    </submittedName>
</protein>
<name>A0A834XEX8_9FABA</name>
<gene>
    <name evidence="2" type="ORF">G2W53_000029</name>
</gene>
<dbReference type="PANTHER" id="PTHR33972">
    <property type="entry name" value="EXPRESSED PROTEIN"/>
    <property type="match status" value="1"/>
</dbReference>
<sequence>MARTLAQTLTLARLGRSVSAKSVSPSARILPCRSQSNQASSSDLNDLDSSSNADPLIRKLEDAIHCIIVRRSAPDWLPFLPGASYWVPPASTPSNGLTNLVHNLTNPITPDESMPLSDLRAWPSSSYFINGAAPHPVEIEAKSNCKSHSDEEEGLIQACNKFRYDALTVAHFSQLERLYRCYFAMHEVQYVEMLLASIAPYIPFSSLSPSHPPQQPSLHRLKHSSSSLTPVELRKNFCQTLRWNRGRSFASPTAIASSIIPPCMVTVVVATSS</sequence>
<dbReference type="AlphaFoldDB" id="A0A834XEX8"/>
<feature type="region of interest" description="Disordered" evidence="1">
    <location>
        <begin position="29"/>
        <end position="51"/>
    </location>
</feature>
<organism evidence="2 3">
    <name type="scientific">Senna tora</name>
    <dbReference type="NCBI Taxonomy" id="362788"/>
    <lineage>
        <taxon>Eukaryota</taxon>
        <taxon>Viridiplantae</taxon>
        <taxon>Streptophyta</taxon>
        <taxon>Embryophyta</taxon>
        <taxon>Tracheophyta</taxon>
        <taxon>Spermatophyta</taxon>
        <taxon>Magnoliopsida</taxon>
        <taxon>eudicotyledons</taxon>
        <taxon>Gunneridae</taxon>
        <taxon>Pentapetalae</taxon>
        <taxon>rosids</taxon>
        <taxon>fabids</taxon>
        <taxon>Fabales</taxon>
        <taxon>Fabaceae</taxon>
        <taxon>Caesalpinioideae</taxon>
        <taxon>Cassia clade</taxon>
        <taxon>Senna</taxon>
    </lineage>
</organism>
<dbReference type="Proteomes" id="UP000634136">
    <property type="component" value="Unassembled WGS sequence"/>
</dbReference>
<evidence type="ECO:0000313" key="2">
    <source>
        <dbReference type="EMBL" id="KAF7843124.1"/>
    </source>
</evidence>
<evidence type="ECO:0000256" key="1">
    <source>
        <dbReference type="SAM" id="MobiDB-lite"/>
    </source>
</evidence>
<dbReference type="OrthoDB" id="1095098at2759"/>
<accession>A0A834XEX8</accession>
<feature type="compositionally biased region" description="Low complexity" evidence="1">
    <location>
        <begin position="34"/>
        <end position="51"/>
    </location>
</feature>
<dbReference type="EMBL" id="JAAIUW010000001">
    <property type="protein sequence ID" value="KAF7843124.1"/>
    <property type="molecule type" value="Genomic_DNA"/>
</dbReference>